<evidence type="ECO:0000313" key="1">
    <source>
        <dbReference type="EMBL" id="CAG1968253.1"/>
    </source>
</evidence>
<dbReference type="OrthoDB" id="3439489at2759"/>
<name>A0A2H3GSZ5_GIBZA</name>
<sequence length="130" mass="14757">MSTLPDHFTITVDGKHVAKPEQKSEEMFQAEAGDEPAVFELKGDRLVSGDFSLGRWIVEDMSSHPKPIMWRKNEEESRDLRPVTVTHSINGPEIRFHDSQGIAIHDGKLFAIMDQNKEESQSVEIRAVEE</sequence>
<dbReference type="Gene3D" id="2.80.10.50">
    <property type="match status" value="1"/>
</dbReference>
<evidence type="ECO:0000313" key="3">
    <source>
        <dbReference type="Proteomes" id="UP000746612"/>
    </source>
</evidence>
<dbReference type="EMBL" id="CAAKMV010000124">
    <property type="protein sequence ID" value="VIO56432.1"/>
    <property type="molecule type" value="Genomic_DNA"/>
</dbReference>
<gene>
    <name evidence="2" type="ORF">FUG_LOCUS211577</name>
    <name evidence="1" type="ORF">MDCFG202_LOCUS51030</name>
</gene>
<dbReference type="AlphaFoldDB" id="A0A2H3GSZ5"/>
<protein>
    <submittedName>
        <fullName evidence="1">Uncharacterized protein</fullName>
    </submittedName>
</protein>
<reference evidence="1" key="2">
    <citation type="submission" date="2021-03" db="EMBL/GenBank/DDBJ databases">
        <authorList>
            <person name="Alouane T."/>
            <person name="Langin T."/>
            <person name="Bonhomme L."/>
        </authorList>
    </citation>
    <scope>NUCLEOTIDE SEQUENCE</scope>
    <source>
        <strain evidence="1">MDC_Fg202</strain>
    </source>
</reference>
<dbReference type="OMA" id="HVAKPEQ"/>
<reference evidence="2" key="1">
    <citation type="submission" date="2019-04" db="EMBL/GenBank/DDBJ databases">
        <authorList>
            <person name="Melise S."/>
            <person name="Noan J."/>
            <person name="Okalmin O."/>
        </authorList>
    </citation>
    <scope>NUCLEOTIDE SEQUENCE</scope>
    <source>
        <strain evidence="2">FN9</strain>
    </source>
</reference>
<organism evidence="1 3">
    <name type="scientific">Gibberella zeae</name>
    <name type="common">Wheat head blight fungus</name>
    <name type="synonym">Fusarium graminearum</name>
    <dbReference type="NCBI Taxonomy" id="5518"/>
    <lineage>
        <taxon>Eukaryota</taxon>
        <taxon>Fungi</taxon>
        <taxon>Dikarya</taxon>
        <taxon>Ascomycota</taxon>
        <taxon>Pezizomycotina</taxon>
        <taxon>Sordariomycetes</taxon>
        <taxon>Hypocreomycetidae</taxon>
        <taxon>Hypocreales</taxon>
        <taxon>Nectriaceae</taxon>
        <taxon>Fusarium</taxon>
    </lineage>
</organism>
<dbReference type="EMBL" id="CAJPIJ010000076">
    <property type="protein sequence ID" value="CAG1968253.1"/>
    <property type="molecule type" value="Genomic_DNA"/>
</dbReference>
<accession>A0A2H3GSZ5</accession>
<evidence type="ECO:0000313" key="2">
    <source>
        <dbReference type="EMBL" id="VIO56432.1"/>
    </source>
</evidence>
<dbReference type="Proteomes" id="UP000746612">
    <property type="component" value="Unassembled WGS sequence"/>
</dbReference>
<proteinExistence type="predicted"/>